<dbReference type="Proteomes" id="UP000070133">
    <property type="component" value="Unassembled WGS sequence"/>
</dbReference>
<proteinExistence type="predicted"/>
<evidence type="ECO:0000313" key="2">
    <source>
        <dbReference type="Proteomes" id="UP000070133"/>
    </source>
</evidence>
<protein>
    <submittedName>
        <fullName evidence="1">Uncharacterized protein</fullName>
    </submittedName>
</protein>
<dbReference type="EMBL" id="LFZN01000181">
    <property type="protein sequence ID" value="KXS96246.1"/>
    <property type="molecule type" value="Genomic_DNA"/>
</dbReference>
<organism evidence="1 2">
    <name type="scientific">Pseudocercospora eumusae</name>
    <dbReference type="NCBI Taxonomy" id="321146"/>
    <lineage>
        <taxon>Eukaryota</taxon>
        <taxon>Fungi</taxon>
        <taxon>Dikarya</taxon>
        <taxon>Ascomycota</taxon>
        <taxon>Pezizomycotina</taxon>
        <taxon>Dothideomycetes</taxon>
        <taxon>Dothideomycetidae</taxon>
        <taxon>Mycosphaerellales</taxon>
        <taxon>Mycosphaerellaceae</taxon>
        <taxon>Pseudocercospora</taxon>
    </lineage>
</organism>
<name>A0A139H1A7_9PEZI</name>
<dbReference type="OrthoDB" id="4756206at2759"/>
<keyword evidence="2" id="KW-1185">Reference proteome</keyword>
<comment type="caution">
    <text evidence="1">The sequence shown here is derived from an EMBL/GenBank/DDBJ whole genome shotgun (WGS) entry which is preliminary data.</text>
</comment>
<reference evidence="1 2" key="1">
    <citation type="submission" date="2015-07" db="EMBL/GenBank/DDBJ databases">
        <title>Comparative genomics of the Sigatoka disease complex on banana suggests a link between parallel evolutionary changes in Pseudocercospora fijiensis and Pseudocercospora eumusae and increased virulence on the banana host.</title>
        <authorList>
            <person name="Chang T.-C."/>
            <person name="Salvucci A."/>
            <person name="Crous P.W."/>
            <person name="Stergiopoulos I."/>
        </authorList>
    </citation>
    <scope>NUCLEOTIDE SEQUENCE [LARGE SCALE GENOMIC DNA]</scope>
    <source>
        <strain evidence="1 2">CBS 114824</strain>
    </source>
</reference>
<accession>A0A139H1A7</accession>
<evidence type="ECO:0000313" key="1">
    <source>
        <dbReference type="EMBL" id="KXS96246.1"/>
    </source>
</evidence>
<dbReference type="AlphaFoldDB" id="A0A139H1A7"/>
<gene>
    <name evidence="1" type="ORF">AC578_5483</name>
</gene>
<sequence>MKHLYRATLADCPLPSFHPPTYIAIASSFGTRASFNLTTLLGTQFTAYKTASDPPSVDQPIPYQHFLIPSLLQSAPSFSNNGRRNSSSHRLIAARRTRRKVLAIVRNKESEREKCFATWIPKKGSRPCKADNCFGRWREGESLIKFVAGKLPAFQHVYLCYCVAEEKIKNWETRCMKASDFAKSYEEILNRKGCRLQVETPEDLVDVEPVPKLPQFSAWERFRKKKEGEAAE</sequence>